<evidence type="ECO:0000313" key="3">
    <source>
        <dbReference type="Proteomes" id="UP000030993"/>
    </source>
</evidence>
<dbReference type="GO" id="GO:0044780">
    <property type="term" value="P:bacterial-type flagellum assembly"/>
    <property type="evidence" value="ECO:0007669"/>
    <property type="project" value="InterPro"/>
</dbReference>
<dbReference type="SUPFAM" id="SSF140566">
    <property type="entry name" value="FlgN-like"/>
    <property type="match status" value="1"/>
</dbReference>
<comment type="caution">
    <text evidence="2">The sequence shown here is derived from an EMBL/GenBank/DDBJ whole genome shotgun (WGS) entry which is preliminary data.</text>
</comment>
<name>A0A0B2K0I9_9FIRM</name>
<protein>
    <recommendedName>
        <fullName evidence="4">Flagellar biosynthesis protein FlgN</fullName>
    </recommendedName>
</protein>
<evidence type="ECO:0000313" key="2">
    <source>
        <dbReference type="EMBL" id="KHM51697.1"/>
    </source>
</evidence>
<dbReference type="RefSeq" id="WP_039209476.1">
    <property type="nucleotide sequence ID" value="NZ_JSCE01000177.1"/>
</dbReference>
<proteinExistence type="predicted"/>
<evidence type="ECO:0000256" key="1">
    <source>
        <dbReference type="ARBA" id="ARBA00022795"/>
    </source>
</evidence>
<dbReference type="eggNOG" id="ENOG5033DTV">
    <property type="taxonomic scope" value="Bacteria"/>
</dbReference>
<dbReference type="Pfam" id="PF05130">
    <property type="entry name" value="FlgN"/>
    <property type="match status" value="1"/>
</dbReference>
<dbReference type="AlphaFoldDB" id="A0A0B2K0I9"/>
<accession>A0A0B2K0I9</accession>
<sequence length="155" mass="17463">MKDIIDILRQQLILLGRLLELAKAQKEKLVHTDAEAARKLSADMEPIMIDISSLDKRKGGIMAELHTHNLLEWLEKQPESSDKAMLQTLLNKQENILQELKGINSRNMQFLDRHSKFIDYSINVMTQTSAGVTYGTPGDNGGMPVQGRKMFDTGV</sequence>
<organism evidence="2 3">
    <name type="scientific">Anaerovibrio lipolyticus</name>
    <dbReference type="NCBI Taxonomy" id="82374"/>
    <lineage>
        <taxon>Bacteria</taxon>
        <taxon>Bacillati</taxon>
        <taxon>Bacillota</taxon>
        <taxon>Negativicutes</taxon>
        <taxon>Selenomonadales</taxon>
        <taxon>Selenomonadaceae</taxon>
        <taxon>Anaerovibrio</taxon>
    </lineage>
</organism>
<dbReference type="EMBL" id="JSCE01000177">
    <property type="protein sequence ID" value="KHM51697.1"/>
    <property type="molecule type" value="Genomic_DNA"/>
</dbReference>
<dbReference type="STRING" id="82374.NZ47_08990"/>
<dbReference type="InterPro" id="IPR007809">
    <property type="entry name" value="FlgN-like"/>
</dbReference>
<dbReference type="InterPro" id="IPR036679">
    <property type="entry name" value="FlgN-like_sf"/>
</dbReference>
<gene>
    <name evidence="2" type="ORF">NZ47_08990</name>
</gene>
<dbReference type="Proteomes" id="UP000030993">
    <property type="component" value="Unassembled WGS sequence"/>
</dbReference>
<evidence type="ECO:0008006" key="4">
    <source>
        <dbReference type="Google" id="ProtNLM"/>
    </source>
</evidence>
<keyword evidence="1" id="KW-1005">Bacterial flagellum biogenesis</keyword>
<keyword evidence="3" id="KW-1185">Reference proteome</keyword>
<reference evidence="2 3" key="1">
    <citation type="journal article" date="2013" name="PLoS ONE">
        <title>Identification and characterization of three novel lipases belonging to families II and V from Anaerovibrio lipolyticus 5ST.</title>
        <authorList>
            <person name="Prive F."/>
            <person name="Kaderbhai N.N."/>
            <person name="Girdwood S."/>
            <person name="Worgan H.J."/>
            <person name="Pinloche E."/>
            <person name="Scollan N.D."/>
            <person name="Huws S.A."/>
            <person name="Newbold C.J."/>
        </authorList>
    </citation>
    <scope>NUCLEOTIDE SEQUENCE [LARGE SCALE GENOMIC DNA]</scope>
    <source>
        <strain evidence="2 3">5S</strain>
    </source>
</reference>
<dbReference type="Gene3D" id="1.20.58.300">
    <property type="entry name" value="FlgN-like"/>
    <property type="match status" value="1"/>
</dbReference>